<dbReference type="EMBL" id="CM042016">
    <property type="protein sequence ID" value="KAI3701298.1"/>
    <property type="molecule type" value="Genomic_DNA"/>
</dbReference>
<reference evidence="2" key="1">
    <citation type="journal article" date="2022" name="Mol. Ecol. Resour.">
        <title>The genomes of chicory, endive, great burdock and yacon provide insights into Asteraceae palaeo-polyploidization history and plant inulin production.</title>
        <authorList>
            <person name="Fan W."/>
            <person name="Wang S."/>
            <person name="Wang H."/>
            <person name="Wang A."/>
            <person name="Jiang F."/>
            <person name="Liu H."/>
            <person name="Zhao H."/>
            <person name="Xu D."/>
            <person name="Zhang Y."/>
        </authorList>
    </citation>
    <scope>NUCLEOTIDE SEQUENCE [LARGE SCALE GENOMIC DNA]</scope>
    <source>
        <strain evidence="2">cv. Punajuju</strain>
    </source>
</reference>
<reference evidence="1 2" key="2">
    <citation type="journal article" date="2022" name="Mol. Ecol. Resour.">
        <title>The genomes of chicory, endive, great burdock and yacon provide insights into Asteraceae paleo-polyploidization history and plant inulin production.</title>
        <authorList>
            <person name="Fan W."/>
            <person name="Wang S."/>
            <person name="Wang H."/>
            <person name="Wang A."/>
            <person name="Jiang F."/>
            <person name="Liu H."/>
            <person name="Zhao H."/>
            <person name="Xu D."/>
            <person name="Zhang Y."/>
        </authorList>
    </citation>
    <scope>NUCLEOTIDE SEQUENCE [LARGE SCALE GENOMIC DNA]</scope>
    <source>
        <strain evidence="2">cv. Punajuju</strain>
        <tissue evidence="1">Leaves</tissue>
    </source>
</reference>
<evidence type="ECO:0000313" key="2">
    <source>
        <dbReference type="Proteomes" id="UP001055811"/>
    </source>
</evidence>
<evidence type="ECO:0000313" key="1">
    <source>
        <dbReference type="EMBL" id="KAI3701298.1"/>
    </source>
</evidence>
<organism evidence="1 2">
    <name type="scientific">Cichorium intybus</name>
    <name type="common">Chicory</name>
    <dbReference type="NCBI Taxonomy" id="13427"/>
    <lineage>
        <taxon>Eukaryota</taxon>
        <taxon>Viridiplantae</taxon>
        <taxon>Streptophyta</taxon>
        <taxon>Embryophyta</taxon>
        <taxon>Tracheophyta</taxon>
        <taxon>Spermatophyta</taxon>
        <taxon>Magnoliopsida</taxon>
        <taxon>eudicotyledons</taxon>
        <taxon>Gunneridae</taxon>
        <taxon>Pentapetalae</taxon>
        <taxon>asterids</taxon>
        <taxon>campanulids</taxon>
        <taxon>Asterales</taxon>
        <taxon>Asteraceae</taxon>
        <taxon>Cichorioideae</taxon>
        <taxon>Cichorieae</taxon>
        <taxon>Cichoriinae</taxon>
        <taxon>Cichorium</taxon>
    </lineage>
</organism>
<dbReference type="Proteomes" id="UP001055811">
    <property type="component" value="Linkage Group LG08"/>
</dbReference>
<gene>
    <name evidence="1" type="ORF">L2E82_45952</name>
</gene>
<comment type="caution">
    <text evidence="1">The sequence shown here is derived from an EMBL/GenBank/DDBJ whole genome shotgun (WGS) entry which is preliminary data.</text>
</comment>
<name>A0ACB8ZVR9_CICIN</name>
<proteinExistence type="predicted"/>
<protein>
    <submittedName>
        <fullName evidence="1">Uncharacterized protein</fullName>
    </submittedName>
</protein>
<accession>A0ACB8ZVR9</accession>
<keyword evidence="2" id="KW-1185">Reference proteome</keyword>
<sequence length="152" mass="16333">MLGGVDRRKEGAKGCLLDFSVPNESCRKMVLDYDFNLIFMAYRKAIVVAGASGRTRKTLSAEVVMNTGNAMVDYTAMADEPSRSPPQAKTVGSTNDIVCPDEGCLPDGAPPLTDDGCLEVPIGGKKALKVTKESTSFENAESNISLHWLVFL</sequence>